<name>A0AAV8SSX1_9ROSI</name>
<dbReference type="AlphaFoldDB" id="A0AAV8SSX1"/>
<dbReference type="Proteomes" id="UP001159364">
    <property type="component" value="Linkage Group LG09"/>
</dbReference>
<accession>A0AAV8SSX1</accession>
<dbReference type="PANTHER" id="PTHR47477:SF8">
    <property type="entry name" value="TNF RECEPTOR-ASSOCIATED FACTOR HOMOLOG 1A"/>
    <property type="match status" value="1"/>
</dbReference>
<protein>
    <submittedName>
        <fullName evidence="1">Uncharacterized protein</fullName>
    </submittedName>
</protein>
<dbReference type="PANTHER" id="PTHR47477">
    <property type="entry name" value="TNF RECEPTOR-ASSOCIATED FACTOR HOMOLOG 1A"/>
    <property type="match status" value="1"/>
</dbReference>
<sequence>MPVRSLRSKITKSKTLAPKLAVLDSDLRVRAFFESRKKSLARLFAALKLGSCELFLFKCLVAVGQQHVLSSGMEFTESEELQSSRGSVKKALWALVEMIESFDLSGDDDFPHLDIINDLLDDERAIGKGIGQNGALQSLNDGPHTLNRQFSFPSEIGLSSTMSSSTSNSCRFERTRGYQMGGFHHGYSSPGTYFDTVREYVPQASLLSYVNGQIDGLIQETA</sequence>
<keyword evidence="2" id="KW-1185">Reference proteome</keyword>
<reference evidence="1 2" key="1">
    <citation type="submission" date="2021-09" db="EMBL/GenBank/DDBJ databases">
        <title>Genomic insights and catalytic innovation underlie evolution of tropane alkaloids biosynthesis.</title>
        <authorList>
            <person name="Wang Y.-J."/>
            <person name="Tian T."/>
            <person name="Huang J.-P."/>
            <person name="Huang S.-X."/>
        </authorList>
    </citation>
    <scope>NUCLEOTIDE SEQUENCE [LARGE SCALE GENOMIC DNA]</scope>
    <source>
        <strain evidence="1">KIB-2018</strain>
        <tissue evidence="1">Leaf</tissue>
    </source>
</reference>
<comment type="caution">
    <text evidence="1">The sequence shown here is derived from an EMBL/GenBank/DDBJ whole genome shotgun (WGS) entry which is preliminary data.</text>
</comment>
<dbReference type="InterPro" id="IPR055327">
    <property type="entry name" value="TRAF1A/B"/>
</dbReference>
<evidence type="ECO:0000313" key="2">
    <source>
        <dbReference type="Proteomes" id="UP001159364"/>
    </source>
</evidence>
<organism evidence="1 2">
    <name type="scientific">Erythroxylum novogranatense</name>
    <dbReference type="NCBI Taxonomy" id="1862640"/>
    <lineage>
        <taxon>Eukaryota</taxon>
        <taxon>Viridiplantae</taxon>
        <taxon>Streptophyta</taxon>
        <taxon>Embryophyta</taxon>
        <taxon>Tracheophyta</taxon>
        <taxon>Spermatophyta</taxon>
        <taxon>Magnoliopsida</taxon>
        <taxon>eudicotyledons</taxon>
        <taxon>Gunneridae</taxon>
        <taxon>Pentapetalae</taxon>
        <taxon>rosids</taxon>
        <taxon>fabids</taxon>
        <taxon>Malpighiales</taxon>
        <taxon>Erythroxylaceae</taxon>
        <taxon>Erythroxylum</taxon>
    </lineage>
</organism>
<proteinExistence type="predicted"/>
<gene>
    <name evidence="1" type="ORF">K2173_019179</name>
</gene>
<evidence type="ECO:0000313" key="1">
    <source>
        <dbReference type="EMBL" id="KAJ8755381.1"/>
    </source>
</evidence>
<dbReference type="EMBL" id="JAIWQS010000009">
    <property type="protein sequence ID" value="KAJ8755381.1"/>
    <property type="molecule type" value="Genomic_DNA"/>
</dbReference>